<dbReference type="EMBL" id="JAGMUU010000008">
    <property type="protein sequence ID" value="KAH7147175.1"/>
    <property type="molecule type" value="Genomic_DNA"/>
</dbReference>
<protein>
    <submittedName>
        <fullName evidence="1">Uncharacterized protein</fullName>
    </submittedName>
</protein>
<keyword evidence="2" id="KW-1185">Reference proteome</keyword>
<organism evidence="1 2">
    <name type="scientific">Dactylonectria estremocensis</name>
    <dbReference type="NCBI Taxonomy" id="1079267"/>
    <lineage>
        <taxon>Eukaryota</taxon>
        <taxon>Fungi</taxon>
        <taxon>Dikarya</taxon>
        <taxon>Ascomycota</taxon>
        <taxon>Pezizomycotina</taxon>
        <taxon>Sordariomycetes</taxon>
        <taxon>Hypocreomycetidae</taxon>
        <taxon>Hypocreales</taxon>
        <taxon>Nectriaceae</taxon>
        <taxon>Dactylonectria</taxon>
    </lineage>
</organism>
<dbReference type="AlphaFoldDB" id="A0A9P9EXD0"/>
<dbReference type="Proteomes" id="UP000717696">
    <property type="component" value="Unassembled WGS sequence"/>
</dbReference>
<dbReference type="InterPro" id="IPR021889">
    <property type="entry name" value="DUF3500"/>
</dbReference>
<evidence type="ECO:0000313" key="2">
    <source>
        <dbReference type="Proteomes" id="UP000717696"/>
    </source>
</evidence>
<name>A0A9P9EXD0_9HYPO</name>
<reference evidence="1" key="1">
    <citation type="journal article" date="2021" name="Nat. Commun.">
        <title>Genetic determinants of endophytism in the Arabidopsis root mycobiome.</title>
        <authorList>
            <person name="Mesny F."/>
            <person name="Miyauchi S."/>
            <person name="Thiergart T."/>
            <person name="Pickel B."/>
            <person name="Atanasova L."/>
            <person name="Karlsson M."/>
            <person name="Huettel B."/>
            <person name="Barry K.W."/>
            <person name="Haridas S."/>
            <person name="Chen C."/>
            <person name="Bauer D."/>
            <person name="Andreopoulos W."/>
            <person name="Pangilinan J."/>
            <person name="LaButti K."/>
            <person name="Riley R."/>
            <person name="Lipzen A."/>
            <person name="Clum A."/>
            <person name="Drula E."/>
            <person name="Henrissat B."/>
            <person name="Kohler A."/>
            <person name="Grigoriev I.V."/>
            <person name="Martin F.M."/>
            <person name="Hacquard S."/>
        </authorList>
    </citation>
    <scope>NUCLEOTIDE SEQUENCE</scope>
    <source>
        <strain evidence="1">MPI-CAGE-AT-0021</strain>
    </source>
</reference>
<dbReference type="Pfam" id="PF12006">
    <property type="entry name" value="DUF3500"/>
    <property type="match status" value="1"/>
</dbReference>
<comment type="caution">
    <text evidence="1">The sequence shown here is derived from an EMBL/GenBank/DDBJ whole genome shotgun (WGS) entry which is preliminary data.</text>
</comment>
<gene>
    <name evidence="1" type="ORF">B0J13DRAFT_553378</name>
</gene>
<sequence length="59" mass="6772">MPNEGILAAEMTATQQDLVLAIAKGYLPYLPERARQLRLEQVRSWFSGEIVVLEWEPWG</sequence>
<evidence type="ECO:0000313" key="1">
    <source>
        <dbReference type="EMBL" id="KAH7147175.1"/>
    </source>
</evidence>
<proteinExistence type="predicted"/>
<accession>A0A9P9EXD0</accession>